<dbReference type="STRING" id="1470200.PL75_02030"/>
<keyword evidence="1" id="KW-0472">Membrane</keyword>
<evidence type="ECO:0000313" key="3">
    <source>
        <dbReference type="Proteomes" id="UP000036027"/>
    </source>
</evidence>
<feature type="transmembrane region" description="Helical" evidence="1">
    <location>
        <begin position="7"/>
        <end position="28"/>
    </location>
</feature>
<organism evidence="2 3">
    <name type="scientific">Neisseria arctica</name>
    <dbReference type="NCBI Taxonomy" id="1470200"/>
    <lineage>
        <taxon>Bacteria</taxon>
        <taxon>Pseudomonadati</taxon>
        <taxon>Pseudomonadota</taxon>
        <taxon>Betaproteobacteria</taxon>
        <taxon>Neisseriales</taxon>
        <taxon>Neisseriaceae</taxon>
        <taxon>Neisseria</taxon>
    </lineage>
</organism>
<protein>
    <submittedName>
        <fullName evidence="2">Uncharacterized protein</fullName>
    </submittedName>
</protein>
<dbReference type="EMBL" id="JTDO01000002">
    <property type="protein sequence ID" value="KLT73738.1"/>
    <property type="molecule type" value="Genomic_DNA"/>
</dbReference>
<proteinExistence type="predicted"/>
<evidence type="ECO:0000256" key="1">
    <source>
        <dbReference type="SAM" id="Phobius"/>
    </source>
</evidence>
<dbReference type="Proteomes" id="UP000036027">
    <property type="component" value="Unassembled WGS sequence"/>
</dbReference>
<keyword evidence="3" id="KW-1185">Reference proteome</keyword>
<name>A0A0J1C5V8_9NEIS</name>
<reference evidence="2 3" key="1">
    <citation type="submission" date="2014-11" db="EMBL/GenBank/DDBJ databases">
        <title>Genome of a novel goose pathogen.</title>
        <authorList>
            <person name="Hansen C.M."/>
            <person name="Hueffer K."/>
            <person name="Choi S.C."/>
        </authorList>
    </citation>
    <scope>NUCLEOTIDE SEQUENCE [LARGE SCALE GENOMIC DNA]</scope>
    <source>
        <strain evidence="2 3">KH1503</strain>
    </source>
</reference>
<dbReference type="RefSeq" id="WP_047760240.1">
    <property type="nucleotide sequence ID" value="NZ_CP091510.1"/>
</dbReference>
<dbReference type="AlphaFoldDB" id="A0A0J1C5V8"/>
<dbReference type="PATRIC" id="fig|1470200.3.peg.1205"/>
<sequence length="144" mass="16343">MQGRKQKIWIACLLLVFAVVKIVALLWWKNQQPAIERLTEAQCNVSRGCILPNGVKVKFSDEIQAKGPFDIVLQNVPQEVAEVFVSFSMSGMDMGFNRYKLVHQGSGTWKAEQVRLPVCVQNRYDYLADIHIGKQVFQAAFTAR</sequence>
<comment type="caution">
    <text evidence="2">The sequence shown here is derived from an EMBL/GenBank/DDBJ whole genome shotgun (WGS) entry which is preliminary data.</text>
</comment>
<accession>A0A0J1C5V8</accession>
<dbReference type="OrthoDB" id="9134483at2"/>
<keyword evidence="1" id="KW-0812">Transmembrane</keyword>
<gene>
    <name evidence="2" type="ORF">PL75_02030</name>
</gene>
<evidence type="ECO:0000313" key="2">
    <source>
        <dbReference type="EMBL" id="KLT73738.1"/>
    </source>
</evidence>
<keyword evidence="1" id="KW-1133">Transmembrane helix</keyword>